<comment type="caution">
    <text evidence="2">The sequence shown here is derived from an EMBL/GenBank/DDBJ whole genome shotgun (WGS) entry which is preliminary data.</text>
</comment>
<dbReference type="RefSeq" id="WP_099154398.1">
    <property type="nucleotide sequence ID" value="NZ_PDUD01000043.1"/>
</dbReference>
<evidence type="ECO:0000313" key="2">
    <source>
        <dbReference type="EMBL" id="PHN02207.1"/>
    </source>
</evidence>
<evidence type="ECO:0008006" key="4">
    <source>
        <dbReference type="Google" id="ProtNLM"/>
    </source>
</evidence>
<feature type="signal peptide" evidence="1">
    <location>
        <begin position="1"/>
        <end position="18"/>
    </location>
</feature>
<organism evidence="2 3">
    <name type="scientific">Flavilitoribacter nigricans (strain ATCC 23147 / DSM 23189 / NBRC 102662 / NCIMB 1420 / SS-2)</name>
    <name type="common">Lewinella nigricans</name>
    <dbReference type="NCBI Taxonomy" id="1122177"/>
    <lineage>
        <taxon>Bacteria</taxon>
        <taxon>Pseudomonadati</taxon>
        <taxon>Bacteroidota</taxon>
        <taxon>Saprospiria</taxon>
        <taxon>Saprospirales</taxon>
        <taxon>Lewinellaceae</taxon>
        <taxon>Flavilitoribacter</taxon>
    </lineage>
</organism>
<sequence>MKYITCFCILFFWSPSLAQPDHCESLLRAARSDFRRSEFGKVIAKLDPCVEAKAFQGIQSTEANRLLRQSYEKLGLRWPTIKSSEPSLNSGSLNCLDLLDDARALLKPYPAQALQMLEGCLLDSRLEISKQVEILEIYTEAALSLGKFDTAEWAFKQIYPLEPQYRAGPNRTQSFRFFAGRFIFEPRFSMAVLGGSHTSYHYSTRQFTPNQVEESPGNYSYLYDPHFELQFRYRPLFSRLEYFLGIGHQWNSYKYEGNYGNAMAPNGQRMDAKFEFDERWRGIQANLGMRYHFVLRRAESLKNPLEKEAKFLVDRLFPYILGGISTRRLENAVLVRPVISFSEENTFDTGTAEINLASRRINKGKLSGATGPALRSEYTFGLMGGAGLKLHSRRRTYLFVEFSAHWTPTNLVDSRNRYANPQLINTFNHLDDDLNLLQFYFSVGVGYSLFYTVTPKL</sequence>
<keyword evidence="3" id="KW-1185">Reference proteome</keyword>
<feature type="chain" id="PRO_5012361496" description="Outer membrane protein beta-barrel domain-containing protein" evidence="1">
    <location>
        <begin position="19"/>
        <end position="457"/>
    </location>
</feature>
<dbReference type="EMBL" id="PDUD01000043">
    <property type="protein sequence ID" value="PHN02207.1"/>
    <property type="molecule type" value="Genomic_DNA"/>
</dbReference>
<evidence type="ECO:0000313" key="3">
    <source>
        <dbReference type="Proteomes" id="UP000223913"/>
    </source>
</evidence>
<proteinExistence type="predicted"/>
<accession>A0A2D0N172</accession>
<protein>
    <recommendedName>
        <fullName evidence="4">Outer membrane protein beta-barrel domain-containing protein</fullName>
    </recommendedName>
</protein>
<dbReference type="Proteomes" id="UP000223913">
    <property type="component" value="Unassembled WGS sequence"/>
</dbReference>
<gene>
    <name evidence="2" type="ORF">CRP01_33270</name>
</gene>
<name>A0A2D0N172_FLAN2</name>
<keyword evidence="1" id="KW-0732">Signal</keyword>
<evidence type="ECO:0000256" key="1">
    <source>
        <dbReference type="SAM" id="SignalP"/>
    </source>
</evidence>
<reference evidence="2 3" key="1">
    <citation type="submission" date="2017-10" db="EMBL/GenBank/DDBJ databases">
        <title>The draft genome sequence of Lewinella nigricans NBRC 102662.</title>
        <authorList>
            <person name="Wang K."/>
        </authorList>
    </citation>
    <scope>NUCLEOTIDE SEQUENCE [LARGE SCALE GENOMIC DNA]</scope>
    <source>
        <strain evidence="2 3">NBRC 102662</strain>
    </source>
</reference>
<dbReference type="AlphaFoldDB" id="A0A2D0N172"/>